<dbReference type="Proteomes" id="UP001501153">
    <property type="component" value="Unassembled WGS sequence"/>
</dbReference>
<dbReference type="SUPFAM" id="SSF50985">
    <property type="entry name" value="RCC1/BLIP-II"/>
    <property type="match status" value="1"/>
</dbReference>
<dbReference type="PRINTS" id="PR00633">
    <property type="entry name" value="RCCNDNSATION"/>
</dbReference>
<dbReference type="Pfam" id="PF25390">
    <property type="entry name" value="WD40_RLD"/>
    <property type="match status" value="1"/>
</dbReference>
<dbReference type="RefSeq" id="WP_345234881.1">
    <property type="nucleotide sequence ID" value="NZ_BAABGZ010000013.1"/>
</dbReference>
<evidence type="ECO:0000313" key="4">
    <source>
        <dbReference type="EMBL" id="GAA4352648.1"/>
    </source>
</evidence>
<feature type="chain" id="PRO_5047241626" description="RCC1-like domain-containing protein" evidence="2">
    <location>
        <begin position="25"/>
        <end position="449"/>
    </location>
</feature>
<dbReference type="PROSITE" id="PS00626">
    <property type="entry name" value="RCC1_2"/>
    <property type="match status" value="2"/>
</dbReference>
<dbReference type="PROSITE" id="PS50012">
    <property type="entry name" value="RCC1_3"/>
    <property type="match status" value="7"/>
</dbReference>
<dbReference type="InterPro" id="IPR009091">
    <property type="entry name" value="RCC1/BLIP-II"/>
</dbReference>
<feature type="signal peptide" evidence="2">
    <location>
        <begin position="1"/>
        <end position="24"/>
    </location>
</feature>
<dbReference type="EMBL" id="BAABGZ010000013">
    <property type="protein sequence ID" value="GAA4352648.1"/>
    <property type="molecule type" value="Genomic_DNA"/>
</dbReference>
<organism evidence="4 5">
    <name type="scientific">Hymenobacter saemangeumensis</name>
    <dbReference type="NCBI Taxonomy" id="1084522"/>
    <lineage>
        <taxon>Bacteria</taxon>
        <taxon>Pseudomonadati</taxon>
        <taxon>Bacteroidota</taxon>
        <taxon>Cytophagia</taxon>
        <taxon>Cytophagales</taxon>
        <taxon>Hymenobacteraceae</taxon>
        <taxon>Hymenobacter</taxon>
    </lineage>
</organism>
<dbReference type="Pfam" id="PF13540">
    <property type="entry name" value="RCC1_2"/>
    <property type="match status" value="1"/>
</dbReference>
<dbReference type="InterPro" id="IPR058923">
    <property type="entry name" value="RCC1-like_dom"/>
</dbReference>
<dbReference type="PANTHER" id="PTHR22870">
    <property type="entry name" value="REGULATOR OF CHROMOSOME CONDENSATION"/>
    <property type="match status" value="1"/>
</dbReference>
<sequence>MKNLSIPTWGQALLFLFVAGTAQAQSTANTFAASSNHSVSIHPDGSLRAWGLNLDGQLGDGTTTSRTQPTPVGTPANLRWAQVAAGTAHTLALTADGQLYAWGSNAKGQLGDGTFAHHHTPIKVALPAEAAATQWAQVAAGTSHTLALTTDGRLYAWGQNIYGQLGDGTTLTRANMVQVTLPAGAGAISQIVAGSGHSLALTKDGQLYAWGANKLGQLGDGSFTERLRPVAVTRPRHAGAWAQIAAGRAHTLALTTDGQLYGWGSNEYAQVAATFLAWRGRPTAIALPADAKQTRWAQIAAGDFYSQALTADGRLYAWGNNTAGQLGDGSTITRLTPVAVALPQDLPTRSWARVAAGGFHTLALTADGQLCTWGNNTAGQLGDGSTTQRTLPAGNSRALLQPTSRESHSSQLPSAQIDPVLTEMALICEAALEPLHFDPAKAWANSAKQ</sequence>
<keyword evidence="2" id="KW-0732">Signal</keyword>
<evidence type="ECO:0000313" key="5">
    <source>
        <dbReference type="Proteomes" id="UP001501153"/>
    </source>
</evidence>
<dbReference type="PANTHER" id="PTHR22870:SF408">
    <property type="entry name" value="OS09G0560450 PROTEIN"/>
    <property type="match status" value="1"/>
</dbReference>
<dbReference type="InterPro" id="IPR000408">
    <property type="entry name" value="Reg_chr_condens"/>
</dbReference>
<gene>
    <name evidence="4" type="ORF">GCM10023185_12550</name>
</gene>
<feature type="domain" description="RCC1-like" evidence="3">
    <location>
        <begin position="31"/>
        <end position="341"/>
    </location>
</feature>
<protein>
    <recommendedName>
        <fullName evidence="3">RCC1-like domain-containing protein</fullName>
    </recommendedName>
</protein>
<accession>A0ABP8I6X5</accession>
<dbReference type="InterPro" id="IPR051210">
    <property type="entry name" value="Ub_ligase/GEF_domain"/>
</dbReference>
<evidence type="ECO:0000256" key="2">
    <source>
        <dbReference type="SAM" id="SignalP"/>
    </source>
</evidence>
<evidence type="ECO:0000259" key="3">
    <source>
        <dbReference type="Pfam" id="PF25390"/>
    </source>
</evidence>
<keyword evidence="1" id="KW-0677">Repeat</keyword>
<name>A0ABP8I6X5_9BACT</name>
<keyword evidence="5" id="KW-1185">Reference proteome</keyword>
<dbReference type="Gene3D" id="2.130.10.30">
    <property type="entry name" value="Regulator of chromosome condensation 1/beta-lactamase-inhibitor protein II"/>
    <property type="match status" value="3"/>
</dbReference>
<proteinExistence type="predicted"/>
<evidence type="ECO:0000256" key="1">
    <source>
        <dbReference type="ARBA" id="ARBA00022737"/>
    </source>
</evidence>
<reference evidence="5" key="1">
    <citation type="journal article" date="2019" name="Int. J. Syst. Evol. Microbiol.">
        <title>The Global Catalogue of Microorganisms (GCM) 10K type strain sequencing project: providing services to taxonomists for standard genome sequencing and annotation.</title>
        <authorList>
            <consortium name="The Broad Institute Genomics Platform"/>
            <consortium name="The Broad Institute Genome Sequencing Center for Infectious Disease"/>
            <person name="Wu L."/>
            <person name="Ma J."/>
        </authorList>
    </citation>
    <scope>NUCLEOTIDE SEQUENCE [LARGE SCALE GENOMIC DNA]</scope>
    <source>
        <strain evidence="5">JCM 17923</strain>
    </source>
</reference>
<comment type="caution">
    <text evidence="4">The sequence shown here is derived from an EMBL/GenBank/DDBJ whole genome shotgun (WGS) entry which is preliminary data.</text>
</comment>